<feature type="domain" description="Ionotropic glutamate receptor C-terminal" evidence="11">
    <location>
        <begin position="170"/>
        <end position="412"/>
    </location>
</feature>
<protein>
    <submittedName>
        <fullName evidence="12">Glutamate receptor ionotropic, delta-1-like 26</fullName>
    </submittedName>
</protein>
<keyword evidence="3" id="KW-1003">Cell membrane</keyword>
<evidence type="ECO:0000259" key="11">
    <source>
        <dbReference type="Pfam" id="PF00060"/>
    </source>
</evidence>
<evidence type="ECO:0000256" key="5">
    <source>
        <dbReference type="ARBA" id="ARBA00022989"/>
    </source>
</evidence>
<keyword evidence="8" id="KW-0325">Glycoprotein</keyword>
<keyword evidence="6 9" id="KW-0472">Membrane</keyword>
<evidence type="ECO:0000256" key="9">
    <source>
        <dbReference type="SAM" id="Phobius"/>
    </source>
</evidence>
<evidence type="ECO:0000256" key="7">
    <source>
        <dbReference type="ARBA" id="ARBA00023170"/>
    </source>
</evidence>
<comment type="similarity">
    <text evidence="2">Belongs to the glutamate-gated ion channel (TC 1.A.10.1) family.</text>
</comment>
<keyword evidence="7 12" id="KW-0675">Receptor</keyword>
<evidence type="ECO:0000256" key="1">
    <source>
        <dbReference type="ARBA" id="ARBA00004651"/>
    </source>
</evidence>
<dbReference type="GO" id="GO:0050906">
    <property type="term" value="P:detection of stimulus involved in sensory perception"/>
    <property type="evidence" value="ECO:0007669"/>
    <property type="project" value="UniProtKB-ARBA"/>
</dbReference>
<dbReference type="GO" id="GO:0015276">
    <property type="term" value="F:ligand-gated monoatomic ion channel activity"/>
    <property type="evidence" value="ECO:0007669"/>
    <property type="project" value="InterPro"/>
</dbReference>
<accession>A0A8J5THW5</accession>
<dbReference type="EMBL" id="JAHLQT010007499">
    <property type="protein sequence ID" value="KAG7174675.1"/>
    <property type="molecule type" value="Genomic_DNA"/>
</dbReference>
<dbReference type="Pfam" id="PF00060">
    <property type="entry name" value="Lig_chan"/>
    <property type="match status" value="1"/>
</dbReference>
<dbReference type="PANTHER" id="PTHR42643">
    <property type="entry name" value="IONOTROPIC RECEPTOR 20A-RELATED"/>
    <property type="match status" value="1"/>
</dbReference>
<feature type="signal peptide" evidence="10">
    <location>
        <begin position="1"/>
        <end position="22"/>
    </location>
</feature>
<dbReference type="AlphaFoldDB" id="A0A8J5THW5"/>
<feature type="chain" id="PRO_5035291742" evidence="10">
    <location>
        <begin position="23"/>
        <end position="530"/>
    </location>
</feature>
<evidence type="ECO:0000256" key="10">
    <source>
        <dbReference type="SAM" id="SignalP"/>
    </source>
</evidence>
<evidence type="ECO:0000256" key="6">
    <source>
        <dbReference type="ARBA" id="ARBA00023136"/>
    </source>
</evidence>
<name>A0A8J5THW5_HOMAM</name>
<comment type="caution">
    <text evidence="12">The sequence shown here is derived from an EMBL/GenBank/DDBJ whole genome shotgun (WGS) entry which is preliminary data.</text>
</comment>
<dbReference type="SUPFAM" id="SSF53850">
    <property type="entry name" value="Periplasmic binding protein-like II"/>
    <property type="match status" value="1"/>
</dbReference>
<keyword evidence="10" id="KW-0732">Signal</keyword>
<reference evidence="12" key="1">
    <citation type="journal article" date="2021" name="Sci. Adv.">
        <title>The American lobster genome reveals insights on longevity, neural, and immune adaptations.</title>
        <authorList>
            <person name="Polinski J.M."/>
            <person name="Zimin A.V."/>
            <person name="Clark K.F."/>
            <person name="Kohn A.B."/>
            <person name="Sadowski N."/>
            <person name="Timp W."/>
            <person name="Ptitsyn A."/>
            <person name="Khanna P."/>
            <person name="Romanova D.Y."/>
            <person name="Williams P."/>
            <person name="Greenwood S.J."/>
            <person name="Moroz L.L."/>
            <person name="Walt D.R."/>
            <person name="Bodnar A.G."/>
        </authorList>
    </citation>
    <scope>NUCLEOTIDE SEQUENCE</scope>
    <source>
        <strain evidence="12">GMGI-L3</strain>
    </source>
</reference>
<dbReference type="PANTHER" id="PTHR42643:SF24">
    <property type="entry name" value="IONOTROPIC RECEPTOR 60A"/>
    <property type="match status" value="1"/>
</dbReference>
<evidence type="ECO:0000256" key="2">
    <source>
        <dbReference type="ARBA" id="ARBA00008685"/>
    </source>
</evidence>
<evidence type="ECO:0000256" key="4">
    <source>
        <dbReference type="ARBA" id="ARBA00022692"/>
    </source>
</evidence>
<dbReference type="GO" id="GO:0005886">
    <property type="term" value="C:plasma membrane"/>
    <property type="evidence" value="ECO:0007669"/>
    <property type="project" value="UniProtKB-SubCell"/>
</dbReference>
<keyword evidence="4 9" id="KW-0812">Transmembrane</keyword>
<evidence type="ECO:0000256" key="3">
    <source>
        <dbReference type="ARBA" id="ARBA00022475"/>
    </source>
</evidence>
<dbReference type="InterPro" id="IPR052192">
    <property type="entry name" value="Insect_Ionotropic_Sensory_Rcpt"/>
</dbReference>
<sequence length="530" mass="59022">MRKLPHLLFLCLALATVRKTNAHRPRVEASVVQPRPTLTNTTTTAHQQYSVRSSRSLLASHDCVNCSFPLLLHIKKTDEDSVVAELMSYLITFTSGTQFYLVYDDLLPDSIMFGVWSADIGGNQQEELIPDLEQMYSDFQGRGCWSPPTITGPSSRSTHSTMAPSSPFLVWICICVVTALVGPVLYVVSHIMIVYVGKKDHVHHSMQSLSFNMYRNLMVQNIDITSLTGAFVSSSSSAMYSGTLTAVLAVPAFEKPIDSLEHLAQAHHDGYTIVSGIYHEVWKLFNHKDRDQSFLSTPASGFDMILKQKYVYINAQLNSELIATQQGRANYYIARETFLPQGYGIACSSGSPFKEVFSNILLRLTEAGLVYKWADNEVNKVAKNNSPTSETGPTAIKIQHLQAAFFMLVIGFATSAAVFGGEIVASRLRQNDKTTKLMEKASVVKDWHFTRKTDVFNISKFDQMLFLKLRTILHSQEQSAEGPGLFKQSLSMQTSDLHSSYKASDSHLSYRASNSFPLSKVSDSSRLCKD</sequence>
<evidence type="ECO:0000256" key="8">
    <source>
        <dbReference type="ARBA" id="ARBA00023180"/>
    </source>
</evidence>
<proteinExistence type="inferred from homology"/>
<dbReference type="Gene3D" id="3.40.190.10">
    <property type="entry name" value="Periplasmic binding protein-like II"/>
    <property type="match status" value="2"/>
</dbReference>
<feature type="transmembrane region" description="Helical" evidence="9">
    <location>
        <begin position="168"/>
        <end position="196"/>
    </location>
</feature>
<keyword evidence="5 9" id="KW-1133">Transmembrane helix</keyword>
<comment type="subcellular location">
    <subcellularLocation>
        <location evidence="1">Cell membrane</location>
        <topology evidence="1">Multi-pass membrane protein</topology>
    </subcellularLocation>
</comment>
<gene>
    <name evidence="12" type="primary">Grid1-L26</name>
    <name evidence="12" type="ORF">Hamer_G015813</name>
</gene>
<evidence type="ECO:0000313" key="13">
    <source>
        <dbReference type="Proteomes" id="UP000747542"/>
    </source>
</evidence>
<dbReference type="InterPro" id="IPR001320">
    <property type="entry name" value="Iontro_rcpt_C"/>
</dbReference>
<organism evidence="12 13">
    <name type="scientific">Homarus americanus</name>
    <name type="common">American lobster</name>
    <dbReference type="NCBI Taxonomy" id="6706"/>
    <lineage>
        <taxon>Eukaryota</taxon>
        <taxon>Metazoa</taxon>
        <taxon>Ecdysozoa</taxon>
        <taxon>Arthropoda</taxon>
        <taxon>Crustacea</taxon>
        <taxon>Multicrustacea</taxon>
        <taxon>Malacostraca</taxon>
        <taxon>Eumalacostraca</taxon>
        <taxon>Eucarida</taxon>
        <taxon>Decapoda</taxon>
        <taxon>Pleocyemata</taxon>
        <taxon>Astacidea</taxon>
        <taxon>Nephropoidea</taxon>
        <taxon>Nephropidae</taxon>
        <taxon>Homarus</taxon>
    </lineage>
</organism>
<dbReference type="Proteomes" id="UP000747542">
    <property type="component" value="Unassembled WGS sequence"/>
</dbReference>
<feature type="transmembrane region" description="Helical" evidence="9">
    <location>
        <begin position="403"/>
        <end position="425"/>
    </location>
</feature>
<keyword evidence="13" id="KW-1185">Reference proteome</keyword>
<evidence type="ECO:0000313" key="12">
    <source>
        <dbReference type="EMBL" id="KAG7174675.1"/>
    </source>
</evidence>